<dbReference type="SMART" id="SM00850">
    <property type="entry name" value="LytTR"/>
    <property type="match status" value="1"/>
</dbReference>
<dbReference type="Proteomes" id="UP000006919">
    <property type="component" value="Plasmid pRUMAL03"/>
</dbReference>
<dbReference type="Pfam" id="PF00072">
    <property type="entry name" value="Response_reg"/>
    <property type="match status" value="1"/>
</dbReference>
<dbReference type="HOGENOM" id="CLU_000445_14_2_9"/>
<dbReference type="AlphaFoldDB" id="E6UL72"/>
<feature type="domain" description="HTH LytTR-type" evidence="5">
    <location>
        <begin position="127"/>
        <end position="226"/>
    </location>
</feature>
<geneLocation type="plasmid" evidence="6 7">
    <name>pRUMAL03</name>
</geneLocation>
<reference evidence="7" key="1">
    <citation type="journal article" date="2011" name="J. Bacteriol.">
        <title>Complete genome of the cellulolytic ruminal bacterium Ruminococcus albus 7.</title>
        <authorList>
            <person name="Suen G."/>
            <person name="Stevenson D.M."/>
            <person name="Bruce D.C."/>
            <person name="Chertkov O."/>
            <person name="Copeland A."/>
            <person name="Cheng J.F."/>
            <person name="Detter C."/>
            <person name="Detter J.C."/>
            <person name="Goodwin L.A."/>
            <person name="Han C.S."/>
            <person name="Hauser L.J."/>
            <person name="Ivanova N.N."/>
            <person name="Kyrpides N.C."/>
            <person name="Land M.L."/>
            <person name="Lapidus A."/>
            <person name="Lucas S."/>
            <person name="Ovchinnikova G."/>
            <person name="Pitluck S."/>
            <person name="Tapia R."/>
            <person name="Woyke T."/>
            <person name="Boyum J."/>
            <person name="Mead D."/>
            <person name="Weimer P.J."/>
        </authorList>
    </citation>
    <scope>NUCLEOTIDE SEQUENCE [LARGE SCALE GENOMIC DNA]</scope>
    <source>
        <strain evidence="7">ATCC 27210 / DSM 20455 / JCM 14654 / NCDO 2250 / 7</strain>
        <plasmid evidence="7">pRUMAL03</plasmid>
    </source>
</reference>
<dbReference type="SMART" id="SM00448">
    <property type="entry name" value="REC"/>
    <property type="match status" value="1"/>
</dbReference>
<dbReference type="GO" id="GO:0000156">
    <property type="term" value="F:phosphorelay response regulator activity"/>
    <property type="evidence" value="ECO:0007669"/>
    <property type="project" value="InterPro"/>
</dbReference>
<dbReference type="Gene3D" id="2.40.50.1020">
    <property type="entry name" value="LytTr DNA-binding domain"/>
    <property type="match status" value="1"/>
</dbReference>
<dbReference type="KEGG" id="ral:Rumal_3996"/>
<dbReference type="SUPFAM" id="SSF52172">
    <property type="entry name" value="CheY-like"/>
    <property type="match status" value="1"/>
</dbReference>
<dbReference type="PANTHER" id="PTHR37299">
    <property type="entry name" value="TRANSCRIPTIONAL REGULATOR-RELATED"/>
    <property type="match status" value="1"/>
</dbReference>
<comment type="function">
    <text evidence="2">May play the central regulatory role in sporulation. It may be an element of the effector pathway responsible for the activation of sporulation genes in response to nutritional stress. Spo0A may act in concert with spo0H (a sigma factor) to control the expression of some genes that are critical to the sporulation process.</text>
</comment>
<keyword evidence="6" id="KW-0614">Plasmid</keyword>
<dbReference type="PANTHER" id="PTHR37299:SF1">
    <property type="entry name" value="STAGE 0 SPORULATION PROTEIN A HOMOLOG"/>
    <property type="match status" value="1"/>
</dbReference>
<dbReference type="Pfam" id="PF04397">
    <property type="entry name" value="LytTR"/>
    <property type="match status" value="1"/>
</dbReference>
<dbReference type="OrthoDB" id="1839448at2"/>
<evidence type="ECO:0000259" key="5">
    <source>
        <dbReference type="PROSITE" id="PS50930"/>
    </source>
</evidence>
<proteinExistence type="predicted"/>
<dbReference type="Gene3D" id="3.40.50.2300">
    <property type="match status" value="1"/>
</dbReference>
<protein>
    <recommendedName>
        <fullName evidence="1">Stage 0 sporulation protein A homolog</fullName>
    </recommendedName>
</protein>
<dbReference type="PROSITE" id="PS50110">
    <property type="entry name" value="RESPONSE_REGULATORY"/>
    <property type="match status" value="1"/>
</dbReference>
<evidence type="ECO:0000256" key="1">
    <source>
        <dbReference type="ARBA" id="ARBA00018672"/>
    </source>
</evidence>
<dbReference type="RefSeq" id="WP_013483955.1">
    <property type="nucleotide sequence ID" value="NC_014826.1"/>
</dbReference>
<name>E6UL72_RUMA7</name>
<dbReference type="InterPro" id="IPR001789">
    <property type="entry name" value="Sig_transdc_resp-reg_receiver"/>
</dbReference>
<sequence length="237" mass="27877">MKIAICDDQMAMHTELKKHLENYAQKRNLIMIYNDYTNGFDLISSQNEYDIIFMDYQMAEIDGLETARQIRKKNTDTTIIFLTSFPDIVFDTFEVNAYRFLVKPIDDARLEAALDSYLSDNDESNFILIKTDESNQKININDIIYIEASDKYCNIRTNEGTVLFKKTLSEIEKMLPEDKFFRCHRTYLVGFRHIVSHTSTDVLFDNKEKALISRVKLPPFKKAFTNYIKRYNFQKGS</sequence>
<dbReference type="EMBL" id="CP002406">
    <property type="protein sequence ID" value="ADU24418.1"/>
    <property type="molecule type" value="Genomic_DNA"/>
</dbReference>
<organism evidence="6 7">
    <name type="scientific">Ruminococcus albus (strain ATCC 27210 / DSM 20455 / JCM 14654 / NCDO 2250 / 7)</name>
    <dbReference type="NCBI Taxonomy" id="697329"/>
    <lineage>
        <taxon>Bacteria</taxon>
        <taxon>Bacillati</taxon>
        <taxon>Bacillota</taxon>
        <taxon>Clostridia</taxon>
        <taxon>Eubacteriales</taxon>
        <taxon>Oscillospiraceae</taxon>
        <taxon>Ruminococcus</taxon>
    </lineage>
</organism>
<evidence type="ECO:0000259" key="4">
    <source>
        <dbReference type="PROSITE" id="PS50110"/>
    </source>
</evidence>
<evidence type="ECO:0000313" key="6">
    <source>
        <dbReference type="EMBL" id="ADU24418.1"/>
    </source>
</evidence>
<dbReference type="InterPro" id="IPR007492">
    <property type="entry name" value="LytTR_DNA-bd_dom"/>
</dbReference>
<keyword evidence="3" id="KW-0597">Phosphoprotein</keyword>
<feature type="modified residue" description="4-aspartylphosphate" evidence="3">
    <location>
        <position position="55"/>
    </location>
</feature>
<dbReference type="InterPro" id="IPR011006">
    <property type="entry name" value="CheY-like_superfamily"/>
</dbReference>
<evidence type="ECO:0000313" key="7">
    <source>
        <dbReference type="Proteomes" id="UP000006919"/>
    </source>
</evidence>
<accession>E6UL72</accession>
<dbReference type="GO" id="GO:0003677">
    <property type="term" value="F:DNA binding"/>
    <property type="evidence" value="ECO:0007669"/>
    <property type="project" value="InterPro"/>
</dbReference>
<dbReference type="InterPro" id="IPR046947">
    <property type="entry name" value="LytR-like"/>
</dbReference>
<feature type="domain" description="Response regulatory" evidence="4">
    <location>
        <begin position="2"/>
        <end position="118"/>
    </location>
</feature>
<dbReference type="PROSITE" id="PS50930">
    <property type="entry name" value="HTH_LYTTR"/>
    <property type="match status" value="1"/>
</dbReference>
<evidence type="ECO:0000256" key="2">
    <source>
        <dbReference type="ARBA" id="ARBA00024867"/>
    </source>
</evidence>
<evidence type="ECO:0000256" key="3">
    <source>
        <dbReference type="PROSITE-ProRule" id="PRU00169"/>
    </source>
</evidence>
<gene>
    <name evidence="6" type="ordered locus">Rumal_3996</name>
</gene>